<feature type="chain" id="PRO_5001900947" evidence="1">
    <location>
        <begin position="21"/>
        <end position="223"/>
    </location>
</feature>
<evidence type="ECO:0000313" key="2">
    <source>
        <dbReference type="EMBL" id="KFZ37776.1"/>
    </source>
</evidence>
<keyword evidence="3" id="KW-1185">Reference proteome</keyword>
<dbReference type="eggNOG" id="ENOG502Z9EH">
    <property type="taxonomic scope" value="Bacteria"/>
</dbReference>
<keyword evidence="1" id="KW-0732">Signal</keyword>
<reference evidence="2 3" key="1">
    <citation type="submission" date="2014-06" db="EMBL/GenBank/DDBJ databases">
        <title>Shewanella sp. YQH10.</title>
        <authorList>
            <person name="Liu Y."/>
            <person name="Zeng R."/>
        </authorList>
    </citation>
    <scope>NUCLEOTIDE SEQUENCE [LARGE SCALE GENOMIC DNA]</scope>
    <source>
        <strain evidence="2 3">YQH10</strain>
    </source>
</reference>
<protein>
    <submittedName>
        <fullName evidence="2">Uncharacterized protein</fullName>
    </submittedName>
</protein>
<gene>
    <name evidence="2" type="ORF">HR45_07930</name>
</gene>
<dbReference type="AlphaFoldDB" id="A0A094JZB5"/>
<dbReference type="Pfam" id="PF09694">
    <property type="entry name" value="Gcw_chp"/>
    <property type="match status" value="1"/>
</dbReference>
<comment type="caution">
    <text evidence="2">The sequence shown here is derived from an EMBL/GenBank/DDBJ whole genome shotgun (WGS) entry which is preliminary data.</text>
</comment>
<feature type="signal peptide" evidence="1">
    <location>
        <begin position="1"/>
        <end position="20"/>
    </location>
</feature>
<dbReference type="STRING" id="1515746.HR45_07930"/>
<sequence length="223" mass="24747">MRSLFAVMCVLGIQPFSAVATTLALNGYNDYPFNGISLTQNNPALQGVLDWNKDTGVYRGRWAGSMEHFDTDVATDIYAGFSQAIASNWSFDVGVAKYSYWGAASSETLDYTETLAALSYRETKLTTGYAWDYFGTGAGHFVVKLAQNVPLTDNASLYLAVDRSQSLNKDKWSWEDSNNYIHWEITGNYDLRGFNLSAGVHNTTLSSYGDTRLLFGLSKTFSF</sequence>
<accession>A0A094JZB5</accession>
<dbReference type="NCBIfam" id="TIGR02001">
    <property type="entry name" value="gcw_chp"/>
    <property type="match status" value="1"/>
</dbReference>
<organism evidence="2 3">
    <name type="scientific">Shewanella mangrovi</name>
    <dbReference type="NCBI Taxonomy" id="1515746"/>
    <lineage>
        <taxon>Bacteria</taxon>
        <taxon>Pseudomonadati</taxon>
        <taxon>Pseudomonadota</taxon>
        <taxon>Gammaproteobacteria</taxon>
        <taxon>Alteromonadales</taxon>
        <taxon>Shewanellaceae</taxon>
        <taxon>Shewanella</taxon>
    </lineage>
</organism>
<evidence type="ECO:0000313" key="3">
    <source>
        <dbReference type="Proteomes" id="UP000029264"/>
    </source>
</evidence>
<dbReference type="EMBL" id="JPEO01000004">
    <property type="protein sequence ID" value="KFZ37776.1"/>
    <property type="molecule type" value="Genomic_DNA"/>
</dbReference>
<proteinExistence type="predicted"/>
<dbReference type="OrthoDB" id="9793561at2"/>
<dbReference type="Proteomes" id="UP000029264">
    <property type="component" value="Unassembled WGS sequence"/>
</dbReference>
<dbReference type="InterPro" id="IPR010239">
    <property type="entry name" value="CHP02001"/>
</dbReference>
<dbReference type="RefSeq" id="WP_037441602.1">
    <property type="nucleotide sequence ID" value="NZ_JPEO01000004.1"/>
</dbReference>
<name>A0A094JZB5_9GAMM</name>
<evidence type="ECO:0000256" key="1">
    <source>
        <dbReference type="SAM" id="SignalP"/>
    </source>
</evidence>